<accession>A0A7W8V3T1</accession>
<dbReference type="Pfam" id="PF11775">
    <property type="entry name" value="CobT_C"/>
    <property type="match status" value="1"/>
</dbReference>
<evidence type="ECO:0000313" key="2">
    <source>
        <dbReference type="EMBL" id="MBB5422022.1"/>
    </source>
</evidence>
<dbReference type="EMBL" id="JACHDD010000001">
    <property type="protein sequence ID" value="MBB5422022.1"/>
    <property type="molecule type" value="Genomic_DNA"/>
</dbReference>
<dbReference type="InterPro" id="IPR025861">
    <property type="entry name" value="CobT_VWA_dom"/>
</dbReference>
<organism evidence="2 3">
    <name type="scientific">Paraburkholderia atlantica</name>
    <dbReference type="NCBI Taxonomy" id="2654982"/>
    <lineage>
        <taxon>Bacteria</taxon>
        <taxon>Pseudomonadati</taxon>
        <taxon>Pseudomonadota</taxon>
        <taxon>Betaproteobacteria</taxon>
        <taxon>Burkholderiales</taxon>
        <taxon>Burkholderiaceae</taxon>
        <taxon>Paraburkholderia</taxon>
    </lineage>
</organism>
<dbReference type="AlphaFoldDB" id="A0A7W8V3T1"/>
<comment type="caution">
    <text evidence="2">The sequence shown here is derived from an EMBL/GenBank/DDBJ whole genome shotgun (WGS) entry which is preliminary data.</text>
</comment>
<name>A0A7W8V3T1_PARAM</name>
<evidence type="ECO:0000259" key="1">
    <source>
        <dbReference type="Pfam" id="PF11775"/>
    </source>
</evidence>
<keyword evidence="3" id="KW-1185">Reference proteome</keyword>
<protein>
    <submittedName>
        <fullName evidence="2">Cobalamin biosynthesis protein CobT</fullName>
    </submittedName>
</protein>
<reference evidence="2 3" key="1">
    <citation type="submission" date="2020-08" db="EMBL/GenBank/DDBJ databases">
        <title>Genomic Encyclopedia of Type Strains, Phase IV (KMG-V): Genome sequencing to study the core and pangenomes of soil and plant-associated prokaryotes.</title>
        <authorList>
            <person name="Whitman W."/>
        </authorList>
    </citation>
    <scope>NUCLEOTIDE SEQUENCE [LARGE SCALE GENOMIC DNA]</scope>
    <source>
        <strain evidence="2 3">JPY158</strain>
    </source>
</reference>
<proteinExistence type="predicted"/>
<sequence>MRLADHPAGRRILMVYPDGYPSTSDGNPQVLRSDLRERVAAIAKRGIELVGIGVLTEAVDDFYPRNMVVSRLAELPSTVFSVRGSMLLTR</sequence>
<evidence type="ECO:0000313" key="3">
    <source>
        <dbReference type="Proteomes" id="UP000592780"/>
    </source>
</evidence>
<gene>
    <name evidence="2" type="ORF">HDG40_000163</name>
</gene>
<dbReference type="Proteomes" id="UP000592780">
    <property type="component" value="Unassembled WGS sequence"/>
</dbReference>
<feature type="domain" description="Cobalamin biosynthesis protein CobT VWA" evidence="1">
    <location>
        <begin position="2"/>
        <end position="80"/>
    </location>
</feature>